<proteinExistence type="predicted"/>
<dbReference type="AlphaFoldDB" id="A0A0P8BJK1"/>
<sequence length="93" mass="10718">MWINARNFAVWPVFWGKYSSVVSAFRRSPGVRRQAAFAPGAGPYHPMTLLDEHSRYALTHTFRRYGLPLRILADNWRRGQPQARGAIRRSAYG</sequence>
<dbReference type="EMBL" id="LJSX01000025">
    <property type="protein sequence ID" value="KPQ09572.1"/>
    <property type="molecule type" value="Genomic_DNA"/>
</dbReference>
<dbReference type="Proteomes" id="UP000050497">
    <property type="component" value="Unassembled WGS sequence"/>
</dbReference>
<reference evidence="1 2" key="1">
    <citation type="submission" date="2015-09" db="EMBL/GenBank/DDBJ databases">
        <title>Identification and resolution of microdiversity through metagenomic sequencing of parallel consortia.</title>
        <authorList>
            <person name="Nelson W.C."/>
            <person name="Romine M.F."/>
            <person name="Lindemann S.R."/>
        </authorList>
    </citation>
    <scope>NUCLEOTIDE SEQUENCE [LARGE SCALE GENOMIC DNA]</scope>
    <source>
        <strain evidence="1">HL-109</strain>
    </source>
</reference>
<evidence type="ECO:0000313" key="2">
    <source>
        <dbReference type="Proteomes" id="UP000050497"/>
    </source>
</evidence>
<evidence type="ECO:0000313" key="1">
    <source>
        <dbReference type="EMBL" id="KPQ09572.1"/>
    </source>
</evidence>
<comment type="caution">
    <text evidence="1">The sequence shown here is derived from an EMBL/GenBank/DDBJ whole genome shotgun (WGS) entry which is preliminary data.</text>
</comment>
<evidence type="ECO:0008006" key="3">
    <source>
        <dbReference type="Google" id="ProtNLM"/>
    </source>
</evidence>
<protein>
    <recommendedName>
        <fullName evidence="3">Transposase</fullName>
    </recommendedName>
</protein>
<name>A0A0P8BJK1_9HYPH</name>
<accession>A0A0P8BJK1</accession>
<gene>
    <name evidence="1" type="ORF">HLUCCO17_14155</name>
</gene>
<organism evidence="1 2">
    <name type="scientific">Saliniramus fredricksonii</name>
    <dbReference type="NCBI Taxonomy" id="1653334"/>
    <lineage>
        <taxon>Bacteria</taxon>
        <taxon>Pseudomonadati</taxon>
        <taxon>Pseudomonadota</taxon>
        <taxon>Alphaproteobacteria</taxon>
        <taxon>Hyphomicrobiales</taxon>
        <taxon>Salinarimonadaceae</taxon>
        <taxon>Saliniramus</taxon>
    </lineage>
</organism>